<dbReference type="Pfam" id="PF08867">
    <property type="entry name" value="FRG"/>
    <property type="match status" value="1"/>
</dbReference>
<gene>
    <name evidence="2" type="ORF">LLW09_04840</name>
</gene>
<evidence type="ECO:0000313" key="3">
    <source>
        <dbReference type="Proteomes" id="UP001336015"/>
    </source>
</evidence>
<protein>
    <submittedName>
        <fullName evidence="2">FRG domain-containing protein</fullName>
    </submittedName>
</protein>
<proteinExistence type="predicted"/>
<dbReference type="SMART" id="SM00901">
    <property type="entry name" value="FRG"/>
    <property type="match status" value="1"/>
</dbReference>
<keyword evidence="3" id="KW-1185">Reference proteome</keyword>
<sequence length="271" mass="31400">MDKKLKGQGWTSTKVISGIREIRCESWNGFSSFIDQRLVDYDSYIFRGHARADWKLEPTIDRILADKEKFKPGEDRRVKHLEKFKHATRGRRGQNPKLDMCENDWWALGQHHGLLTPLLDWSESPFVSAYFAFLPEFNEFDESVVIYALSRTSCERKNALILKNSESNDETRASCIEFVRPFTDENPRLINQRGLFTRTPDFVTVDEWVRKNYDDSSANGACLLKVHIPSFDRLTALKSLNRMNINHLSLFPDLDGASKHCNTSLMISRYG</sequence>
<reference evidence="2 3" key="1">
    <citation type="journal article" date="2023" name="Int J Dairy Technol">
        <title>Genome based analysis of Pseudomonas paracarnis RQ057, a strain responsible for blue discoloration spoilage in processed cheese.</title>
        <authorList>
            <person name="Rodrigues Rd.S."/>
            <person name="Machado S.G."/>
            <person name="de Carvalho A.F."/>
            <person name="Nero L.A."/>
        </authorList>
    </citation>
    <scope>NUCLEOTIDE SEQUENCE [LARGE SCALE GENOMIC DNA]</scope>
    <source>
        <strain evidence="2 3">RQ057</strain>
    </source>
</reference>
<comment type="caution">
    <text evidence="2">The sequence shown here is derived from an EMBL/GenBank/DDBJ whole genome shotgun (WGS) entry which is preliminary data.</text>
</comment>
<evidence type="ECO:0000259" key="1">
    <source>
        <dbReference type="SMART" id="SM00901"/>
    </source>
</evidence>
<name>A0ABU6BPN6_9PSED</name>
<evidence type="ECO:0000313" key="2">
    <source>
        <dbReference type="EMBL" id="MEB3781887.1"/>
    </source>
</evidence>
<organism evidence="2 3">
    <name type="scientific">Pseudomonas paracarnis</name>
    <dbReference type="NCBI Taxonomy" id="2750625"/>
    <lineage>
        <taxon>Bacteria</taxon>
        <taxon>Pseudomonadati</taxon>
        <taxon>Pseudomonadota</taxon>
        <taxon>Gammaproteobacteria</taxon>
        <taxon>Pseudomonadales</taxon>
        <taxon>Pseudomonadaceae</taxon>
        <taxon>Pseudomonas</taxon>
    </lineage>
</organism>
<feature type="domain" description="FRG" evidence="1">
    <location>
        <begin position="40"/>
        <end position="147"/>
    </location>
</feature>
<dbReference type="EMBL" id="JAJGWQ010000001">
    <property type="protein sequence ID" value="MEB3781887.1"/>
    <property type="molecule type" value="Genomic_DNA"/>
</dbReference>
<dbReference type="InterPro" id="IPR014966">
    <property type="entry name" value="FRG-dom"/>
</dbReference>
<dbReference type="Proteomes" id="UP001336015">
    <property type="component" value="Unassembled WGS sequence"/>
</dbReference>
<accession>A0ABU6BPN6</accession>
<dbReference type="RefSeq" id="WP_081088322.1">
    <property type="nucleotide sequence ID" value="NZ_CAJFCM010000001.1"/>
</dbReference>